<dbReference type="SUPFAM" id="SSF52954">
    <property type="entry name" value="Class II aaRS ABD-related"/>
    <property type="match status" value="1"/>
</dbReference>
<dbReference type="FunFam" id="3.30.930.10:FF:000065">
    <property type="entry name" value="Proline--tRNA ligase"/>
    <property type="match status" value="1"/>
</dbReference>
<comment type="subunit">
    <text evidence="2 12">Homodimer.</text>
</comment>
<evidence type="ECO:0000256" key="6">
    <source>
        <dbReference type="ARBA" id="ARBA00022840"/>
    </source>
</evidence>
<dbReference type="GO" id="GO:0016740">
    <property type="term" value="F:transferase activity"/>
    <property type="evidence" value="ECO:0007669"/>
    <property type="project" value="UniProtKB-ARBA"/>
</dbReference>
<dbReference type="InterPro" id="IPR002316">
    <property type="entry name" value="Pro-tRNA-ligase_IIa"/>
</dbReference>
<dbReference type="PROSITE" id="PS50862">
    <property type="entry name" value="AA_TRNA_LIGASE_II"/>
    <property type="match status" value="1"/>
</dbReference>
<dbReference type="InterPro" id="IPR045864">
    <property type="entry name" value="aa-tRNA-synth_II/BPL/LPL"/>
</dbReference>
<dbReference type="NCBIfam" id="NF006625">
    <property type="entry name" value="PRK09194.1"/>
    <property type="match status" value="1"/>
</dbReference>
<dbReference type="SUPFAM" id="SSF55826">
    <property type="entry name" value="YbaK/ProRS associated domain"/>
    <property type="match status" value="1"/>
</dbReference>
<evidence type="ECO:0000256" key="10">
    <source>
        <dbReference type="ARBA" id="ARBA00053664"/>
    </source>
</evidence>
<reference evidence="14" key="1">
    <citation type="journal article" date="2014" name="Gene">
        <title>Genome-guided analysis of transformation efficiency and carbon dioxide assimilation by Moorella thermoacetica Y72.</title>
        <authorList>
            <person name="Tsukahara K."/>
            <person name="Kita A."/>
            <person name="Nakashimada Y."/>
            <person name="Hoshino T."/>
            <person name="Murakami K."/>
        </authorList>
    </citation>
    <scope>NUCLEOTIDE SEQUENCE [LARGE SCALE GENOMIC DNA]</scope>
    <source>
        <strain evidence="14">Y72</strain>
    </source>
</reference>
<comment type="function">
    <text evidence="10 12">Catalyzes the attachment of proline to tRNA(Pro) in a two-step reaction: proline is first activated by ATP to form Pro-AMP and then transferred to the acceptor end of tRNA(Pro). As ProRS can inadvertently accommodate and process non-cognate amino acids such as alanine and cysteine, to avoid such errors it has two additional distinct editing activities against alanine. One activity is designated as 'pretransfer' editing and involves the tRNA(Pro)-independent hydrolysis of activated Ala-AMP. The other activity is designated 'posttransfer' editing and involves deacylation of mischarged Ala-tRNA(Pro). The misacylated Cys-tRNA(Pro) is not edited by ProRS.</text>
</comment>
<dbReference type="Proteomes" id="UP000063718">
    <property type="component" value="Unassembled WGS sequence"/>
</dbReference>
<evidence type="ECO:0000256" key="4">
    <source>
        <dbReference type="ARBA" id="ARBA00022598"/>
    </source>
</evidence>
<evidence type="ECO:0000256" key="1">
    <source>
        <dbReference type="ARBA" id="ARBA00004496"/>
    </source>
</evidence>
<feature type="domain" description="Aminoacyl-transfer RNA synthetases class-II family profile" evidence="13">
    <location>
        <begin position="5"/>
        <end position="464"/>
    </location>
</feature>
<keyword evidence="4 12" id="KW-0436">Ligase</keyword>
<evidence type="ECO:0000256" key="5">
    <source>
        <dbReference type="ARBA" id="ARBA00022741"/>
    </source>
</evidence>
<gene>
    <name evidence="12" type="primary">proS</name>
    <name evidence="14" type="ORF">MTY_2128</name>
</gene>
<dbReference type="PANTHER" id="PTHR42753:SF2">
    <property type="entry name" value="PROLINE--TRNA LIGASE"/>
    <property type="match status" value="1"/>
</dbReference>
<evidence type="ECO:0000256" key="12">
    <source>
        <dbReference type="HAMAP-Rule" id="MF_01569"/>
    </source>
</evidence>
<dbReference type="InterPro" id="IPR004154">
    <property type="entry name" value="Anticodon-bd"/>
</dbReference>
<proteinExistence type="inferred from homology"/>
<sequence length="573" mass="63747">MRASELLAPTLRETPAEAEIVSHQLLLRGGFIRKAAAGIYTYLPLGRRVLAKIEQIIREEMDRAGGQEVVLPIIQPAELWQESGRWEVYGEEMFRLQDRHRRQFCLGPTHEEIITALVRSEVTSYKQLPLLLYQIQNKYRDERRPRFGLLRGREFIMKDLYSFDLDQEGLNQSYQKMYQAYSNVFRRCGLDFRPVQADSGAIGGNYSHEFMALATAGEALLVYCRECDYAANVEIAVAKALPIIATENPAPLKEVATPGQKTVAEICTFLEVTPDRLIKTLFYEADGQLIAALVRGDRELNEVKLQNHLGCRHLVLADPERVRKATGAPVGFVGPVGLQGIPLYADLEIPYLVNGVAGANREGYHLVNVNPGRDFNPTAVVDIRQVEAGEPCPQCGAPLAQARGIEVGQVFQLGTKYSSALGANYTDARGQEHPIVMGCYGIGVSRTMAAIVEQCHDDQGIIWPLSVAPYQVVIIPASLKDDGQRHVAEGLYRELAAAGVEVVYDDRDERAGLKFVEADLIGYPLRITVGKRTITSGTVDVKWRSRKEETPLPLKGLSAQIQALLAREMEKYR</sequence>
<dbReference type="HAMAP" id="MF_01569">
    <property type="entry name" value="Pro_tRNA_synth_type1"/>
    <property type="match status" value="1"/>
</dbReference>
<dbReference type="InterPro" id="IPR007214">
    <property type="entry name" value="YbaK/aa-tRNA-synth-assoc-dom"/>
</dbReference>
<dbReference type="InterPro" id="IPR033730">
    <property type="entry name" value="ProRS_core_prok"/>
</dbReference>
<comment type="similarity">
    <text evidence="11 12">Belongs to the class-II aminoacyl-tRNA synthetase family. ProS type 1 subfamily.</text>
</comment>
<dbReference type="Pfam" id="PF04073">
    <property type="entry name" value="tRNA_edit"/>
    <property type="match status" value="1"/>
</dbReference>
<dbReference type="InterPro" id="IPR050062">
    <property type="entry name" value="Pro-tRNA_synthetase"/>
</dbReference>
<dbReference type="InterPro" id="IPR006195">
    <property type="entry name" value="aa-tRNA-synth_II"/>
</dbReference>
<dbReference type="NCBIfam" id="TIGR00409">
    <property type="entry name" value="proS_fam_II"/>
    <property type="match status" value="1"/>
</dbReference>
<comment type="domain">
    <text evidence="12">Consists of three domains: the N-terminal catalytic domain, the editing domain and the C-terminal anticodon-binding domain.</text>
</comment>
<dbReference type="PRINTS" id="PR01046">
    <property type="entry name" value="TRNASYNTHPRO"/>
</dbReference>
<dbReference type="EMBL" id="DF238840">
    <property type="protein sequence ID" value="GAF26788.1"/>
    <property type="molecule type" value="Genomic_DNA"/>
</dbReference>
<evidence type="ECO:0000313" key="14">
    <source>
        <dbReference type="EMBL" id="GAF26788.1"/>
    </source>
</evidence>
<evidence type="ECO:0000256" key="2">
    <source>
        <dbReference type="ARBA" id="ARBA00011738"/>
    </source>
</evidence>
<protein>
    <recommendedName>
        <fullName evidence="12">Proline--tRNA ligase</fullName>
        <ecNumber evidence="12">6.1.1.15</ecNumber>
    </recommendedName>
    <alternativeName>
        <fullName evidence="12">Prolyl-tRNA synthetase</fullName>
        <shortName evidence="12">ProRS</shortName>
    </alternativeName>
</protein>
<dbReference type="EC" id="6.1.1.15" evidence="12"/>
<keyword evidence="8 12" id="KW-0030">Aminoacyl-tRNA synthetase</keyword>
<evidence type="ECO:0000256" key="3">
    <source>
        <dbReference type="ARBA" id="ARBA00022490"/>
    </source>
</evidence>
<dbReference type="GO" id="GO:0004827">
    <property type="term" value="F:proline-tRNA ligase activity"/>
    <property type="evidence" value="ECO:0007669"/>
    <property type="project" value="UniProtKB-UniRule"/>
</dbReference>
<dbReference type="Pfam" id="PF03129">
    <property type="entry name" value="HGTP_anticodon"/>
    <property type="match status" value="1"/>
</dbReference>
<dbReference type="InterPro" id="IPR036754">
    <property type="entry name" value="YbaK/aa-tRNA-synt-asso_dom_sf"/>
</dbReference>
<accession>A0A0S6UF19</accession>
<dbReference type="RefSeq" id="WP_025774489.1">
    <property type="nucleotide sequence ID" value="NZ_DF238840.1"/>
</dbReference>
<evidence type="ECO:0000256" key="9">
    <source>
        <dbReference type="ARBA" id="ARBA00047671"/>
    </source>
</evidence>
<keyword evidence="5 12" id="KW-0547">Nucleotide-binding</keyword>
<dbReference type="GO" id="GO:0002161">
    <property type="term" value="F:aminoacyl-tRNA deacylase activity"/>
    <property type="evidence" value="ECO:0007669"/>
    <property type="project" value="InterPro"/>
</dbReference>
<keyword evidence="7 12" id="KW-0648">Protein biosynthesis</keyword>
<evidence type="ECO:0000256" key="8">
    <source>
        <dbReference type="ARBA" id="ARBA00023146"/>
    </source>
</evidence>
<dbReference type="CDD" id="cd00779">
    <property type="entry name" value="ProRS_core_prok"/>
    <property type="match status" value="1"/>
</dbReference>
<dbReference type="InterPro" id="IPR004500">
    <property type="entry name" value="Pro-tRNA-synth_IIa_bac-type"/>
</dbReference>
<dbReference type="GO" id="GO:0005829">
    <property type="term" value="C:cytosol"/>
    <property type="evidence" value="ECO:0007669"/>
    <property type="project" value="TreeGrafter"/>
</dbReference>
<dbReference type="PIRSF" id="PIRSF001535">
    <property type="entry name" value="ProRS_1"/>
    <property type="match status" value="1"/>
</dbReference>
<dbReference type="Gene3D" id="3.30.930.10">
    <property type="entry name" value="Bira Bifunctional Protein, Domain 2"/>
    <property type="match status" value="2"/>
</dbReference>
<dbReference type="Gene3D" id="3.40.50.800">
    <property type="entry name" value="Anticodon-binding domain"/>
    <property type="match status" value="1"/>
</dbReference>
<name>A0A0S6UF19_NEOTH</name>
<dbReference type="InterPro" id="IPR002314">
    <property type="entry name" value="aa-tRNA-synt_IIb"/>
</dbReference>
<dbReference type="Pfam" id="PF00587">
    <property type="entry name" value="tRNA-synt_2b"/>
    <property type="match status" value="1"/>
</dbReference>
<keyword evidence="3 12" id="KW-0963">Cytoplasm</keyword>
<dbReference type="FunFam" id="3.30.930.10:FF:000066">
    <property type="entry name" value="Proline--tRNA ligase"/>
    <property type="match status" value="1"/>
</dbReference>
<dbReference type="CDD" id="cd04334">
    <property type="entry name" value="ProRS-INS"/>
    <property type="match status" value="1"/>
</dbReference>
<dbReference type="InterPro" id="IPR036621">
    <property type="entry name" value="Anticodon-bd_dom_sf"/>
</dbReference>
<comment type="subcellular location">
    <subcellularLocation>
        <location evidence="1 12">Cytoplasm</location>
    </subcellularLocation>
</comment>
<dbReference type="GO" id="GO:0140096">
    <property type="term" value="F:catalytic activity, acting on a protein"/>
    <property type="evidence" value="ECO:0007669"/>
    <property type="project" value="UniProtKB-ARBA"/>
</dbReference>
<dbReference type="CDD" id="cd00861">
    <property type="entry name" value="ProRS_anticodon_short"/>
    <property type="match status" value="1"/>
</dbReference>
<evidence type="ECO:0000259" key="13">
    <source>
        <dbReference type="PROSITE" id="PS50862"/>
    </source>
</evidence>
<dbReference type="GO" id="GO:0006433">
    <property type="term" value="P:prolyl-tRNA aminoacylation"/>
    <property type="evidence" value="ECO:0007669"/>
    <property type="project" value="UniProtKB-UniRule"/>
</dbReference>
<dbReference type="InterPro" id="IPR044140">
    <property type="entry name" value="ProRS_anticodon_short"/>
</dbReference>
<evidence type="ECO:0000256" key="11">
    <source>
        <dbReference type="ARBA" id="ARBA00060755"/>
    </source>
</evidence>
<evidence type="ECO:0000256" key="7">
    <source>
        <dbReference type="ARBA" id="ARBA00022917"/>
    </source>
</evidence>
<dbReference type="AlphaFoldDB" id="A0A0S6UF19"/>
<dbReference type="GO" id="GO:0005524">
    <property type="term" value="F:ATP binding"/>
    <property type="evidence" value="ECO:0007669"/>
    <property type="project" value="UniProtKB-UniRule"/>
</dbReference>
<dbReference type="InterPro" id="IPR023717">
    <property type="entry name" value="Pro-tRNA-Synthase_IIa_type1"/>
</dbReference>
<dbReference type="Gene3D" id="3.90.960.10">
    <property type="entry name" value="YbaK/aminoacyl-tRNA synthetase-associated domain"/>
    <property type="match status" value="1"/>
</dbReference>
<comment type="catalytic activity">
    <reaction evidence="9 12">
        <text>tRNA(Pro) + L-proline + ATP = L-prolyl-tRNA(Pro) + AMP + diphosphate</text>
        <dbReference type="Rhea" id="RHEA:14305"/>
        <dbReference type="Rhea" id="RHEA-COMP:9700"/>
        <dbReference type="Rhea" id="RHEA-COMP:9702"/>
        <dbReference type="ChEBI" id="CHEBI:30616"/>
        <dbReference type="ChEBI" id="CHEBI:33019"/>
        <dbReference type="ChEBI" id="CHEBI:60039"/>
        <dbReference type="ChEBI" id="CHEBI:78442"/>
        <dbReference type="ChEBI" id="CHEBI:78532"/>
        <dbReference type="ChEBI" id="CHEBI:456215"/>
        <dbReference type="EC" id="6.1.1.15"/>
    </reaction>
</comment>
<dbReference type="PANTHER" id="PTHR42753">
    <property type="entry name" value="MITOCHONDRIAL RIBOSOME PROTEIN L39/PROLYL-TRNA LIGASE FAMILY MEMBER"/>
    <property type="match status" value="1"/>
</dbReference>
<organism evidence="14">
    <name type="scientific">Moorella thermoacetica Y72</name>
    <dbReference type="NCBI Taxonomy" id="1325331"/>
    <lineage>
        <taxon>Bacteria</taxon>
        <taxon>Bacillati</taxon>
        <taxon>Bacillota</taxon>
        <taxon>Clostridia</taxon>
        <taxon>Neomoorellales</taxon>
        <taxon>Neomoorellaceae</taxon>
        <taxon>Neomoorella</taxon>
    </lineage>
</organism>
<keyword evidence="6 12" id="KW-0067">ATP-binding</keyword>
<dbReference type="SUPFAM" id="SSF55681">
    <property type="entry name" value="Class II aaRS and biotin synthetases"/>
    <property type="match status" value="1"/>
</dbReference>